<gene>
    <name evidence="2" type="ORF">AWJ20_3879</name>
</gene>
<feature type="compositionally biased region" description="Basic and acidic residues" evidence="1">
    <location>
        <begin position="1191"/>
        <end position="1229"/>
    </location>
</feature>
<feature type="compositionally biased region" description="Polar residues" evidence="1">
    <location>
        <begin position="1254"/>
        <end position="1265"/>
    </location>
</feature>
<dbReference type="OrthoDB" id="10031156at2759"/>
<evidence type="ECO:0000313" key="3">
    <source>
        <dbReference type="Proteomes" id="UP000189580"/>
    </source>
</evidence>
<dbReference type="PANTHER" id="PTHR47839:SF1">
    <property type="entry name" value="DOMAIN PROTEIN, PUTATIVE (AFU_ORTHOLOGUE AFUA_6G04830)-RELATED"/>
    <property type="match status" value="1"/>
</dbReference>
<dbReference type="RefSeq" id="XP_018733560.1">
    <property type="nucleotide sequence ID" value="XM_018880916.1"/>
</dbReference>
<protein>
    <submittedName>
        <fullName evidence="2">Uncharacterized protein</fullName>
    </submittedName>
</protein>
<evidence type="ECO:0000313" key="2">
    <source>
        <dbReference type="EMBL" id="ANB11083.1"/>
    </source>
</evidence>
<reference evidence="2 3" key="1">
    <citation type="submission" date="2016-02" db="EMBL/GenBank/DDBJ databases">
        <title>Complete genome sequence and transcriptome regulation of the pentose utilising yeast Sugiyamaella lignohabitans.</title>
        <authorList>
            <person name="Bellasio M."/>
            <person name="Peymann A."/>
            <person name="Valli M."/>
            <person name="Sipitzky M."/>
            <person name="Graf A."/>
            <person name="Sauer M."/>
            <person name="Marx H."/>
            <person name="Mattanovich D."/>
        </authorList>
    </citation>
    <scope>NUCLEOTIDE SEQUENCE [LARGE SCALE GENOMIC DNA]</scope>
    <source>
        <strain evidence="2 3">CBS 10342</strain>
    </source>
</reference>
<dbReference type="Proteomes" id="UP000189580">
    <property type="component" value="Chromosome c"/>
</dbReference>
<accession>A0A167C0Z5</accession>
<feature type="compositionally biased region" description="Pro residues" evidence="1">
    <location>
        <begin position="1236"/>
        <end position="1247"/>
    </location>
</feature>
<feature type="compositionally biased region" description="Low complexity" evidence="1">
    <location>
        <begin position="1289"/>
        <end position="1306"/>
    </location>
</feature>
<dbReference type="EMBL" id="CP014500">
    <property type="protein sequence ID" value="ANB11083.1"/>
    <property type="molecule type" value="Genomic_DNA"/>
</dbReference>
<proteinExistence type="predicted"/>
<evidence type="ECO:0000256" key="1">
    <source>
        <dbReference type="SAM" id="MobiDB-lite"/>
    </source>
</evidence>
<dbReference type="KEGG" id="slb:AWJ20_3879"/>
<organism evidence="2 3">
    <name type="scientific">Sugiyamaella lignohabitans</name>
    <dbReference type="NCBI Taxonomy" id="796027"/>
    <lineage>
        <taxon>Eukaryota</taxon>
        <taxon>Fungi</taxon>
        <taxon>Dikarya</taxon>
        <taxon>Ascomycota</taxon>
        <taxon>Saccharomycotina</taxon>
        <taxon>Dipodascomycetes</taxon>
        <taxon>Dipodascales</taxon>
        <taxon>Trichomonascaceae</taxon>
        <taxon>Sugiyamaella</taxon>
    </lineage>
</organism>
<sequence>MSFFYEGDQLHYRKDKVSEENVSSWTVVDLPYRAAGIVPDLPSFTAFLTQSFTLIPLLEVDLEIDGIQLLSLRKVVGPGTEMAIPKHLNTKSPNGFLKLQSLDVESFQVKIKYMNVTQMSNDSLFGKSGNLFSFGKKLFSSLVTSSSNPSDITEVVCFLRKVSGTIDVSVPASFAAKMKATVMKAPAKKAYISMLAYNKEEKELSELKPPLSDYIFPKEFNDAKIYIGFPTKQSTSMRSHICMNQLIPTMERTAVDMSNQHVKDWNQQMLYISGVLARAIYENEMSRIAMTYSTSQVTDMLESACYIINRFEFERSTPDPNVGDLIAAGFWRSSAKLSLPSEKGIKLSNEIRVADVNTSFIQQVPVLPYKVVSECPKFIERATYLGYLNKLSVQDVSEDIQGHTLSIQNFKELILWLLGELKHKNITFERLKSVLDIAVVVLPGEGAGETLFLRGVNSYQNKFVVEEKMPLPPTCAPFKFIKDIPWTTLHELGWEELELVDWLEYIVEQKSSLPLEQNISISPDFAILVLQKISTNWNSFTTPTKRRVISLLHNETCIPTQLGMKLPSESYLMDIPLFPNLPVKSPHLTADYKFLFTLGLRESVDMAFVLKLLHDPENSAVKWSTSDMVKYLTDNRKSLKHSDWQLLKEKAFFEADDDNSKVLYKAGELYAPDPTLKKLGFRTLKWNFWSNSGPEATLLFDIGLLRYPDEAALFKSAVSSESKLKIAIDYFVTNSAKNKYSAQRAALIGEKIIPCNLNGQVVYRAPKDCFIDSQVGEFGLPVVRDQLLVTEGWKFGIRKNPSMSELVNALRSKVPPSIAAAESMFTYLSTLVSFISPDHIKQLQSVAFIPIAVGQKIKYQYPLKTFLEPLEKDAHEDLFFKEFFDFVGMPASATPFLLKVGVRYNPSTLEMAEAAVDDPMSMYGLASSSDKYESFLYRLAEAWPELSKNYSLVSKMRTSRFLLALSYKGESCEDGDDDGYSYRQKASYSLASASEIVIVNDVISFNLFKSYLKVAPQDTKLEKFYAVLGSHQLSSVVETSVLLGNKLNSEDPVIAQRIGNIKSRIVERVKLFIEGTRERVKIRPNAMKSLTIIPVSKIQLRRRLNASSIRSDVVSESIKAFMQQKVLYVDLEDFDWYDVSQALIREILEKPSPDSIIVLELQLKSDLRSLQRKGFNVDRLMKQKMEEDIRLREQRQKAKEEARQKLQEQNRLKSEEAQRASDSNSEHPKSQALVPPTQPVPPSPQPMPDLISKSLPSQPEPTTVDNVPGSFPSGERDPLIPQPSPEPQFQPLSQSSSLPIPQPKSSGEGRTGSKLLGGLFNLTKKTEQLKPDYSKEPMDVLRKGLSSTKPFTQGKIKADMHVDVEPPKEMMSCDDGVAQDLRLVTQLKGGLKCFVKSSEPNFTPVQLEEAARFQHILLACSKVSTTHPSLSKPRTTPY</sequence>
<dbReference type="PANTHER" id="PTHR47839">
    <property type="entry name" value="DOMAIN PROTEIN, PUTATIVE (AFU_ORTHOLOGUE AFUA_6G04830)-RELATED"/>
    <property type="match status" value="1"/>
</dbReference>
<dbReference type="GeneID" id="30035948"/>
<name>A0A167C0Z5_9ASCO</name>
<feature type="region of interest" description="Disordered" evidence="1">
    <location>
        <begin position="1191"/>
        <end position="1316"/>
    </location>
</feature>
<dbReference type="Pfam" id="PF12449">
    <property type="entry name" value="DUF3684"/>
    <property type="match status" value="1"/>
</dbReference>
<keyword evidence="3" id="KW-1185">Reference proteome</keyword>
<dbReference type="InterPro" id="IPR022155">
    <property type="entry name" value="DUF3684"/>
</dbReference>